<dbReference type="EMBL" id="NOXU01000030">
    <property type="protein sequence ID" value="OYQ33568.1"/>
    <property type="molecule type" value="Genomic_DNA"/>
</dbReference>
<accession>A0A255YWJ1</accession>
<gene>
    <name evidence="2" type="ORF">CHU95_14380</name>
</gene>
<protein>
    <recommendedName>
        <fullName evidence="4">Cytochrome C</fullName>
    </recommendedName>
</protein>
<organism evidence="2 3">
    <name type="scientific">Niveispirillum lacus</name>
    <dbReference type="NCBI Taxonomy" id="1981099"/>
    <lineage>
        <taxon>Bacteria</taxon>
        <taxon>Pseudomonadati</taxon>
        <taxon>Pseudomonadota</taxon>
        <taxon>Alphaproteobacteria</taxon>
        <taxon>Rhodospirillales</taxon>
        <taxon>Azospirillaceae</taxon>
        <taxon>Niveispirillum</taxon>
    </lineage>
</organism>
<dbReference type="OrthoDB" id="9811729at2"/>
<dbReference type="GO" id="GO:0005506">
    <property type="term" value="F:iron ion binding"/>
    <property type="evidence" value="ECO:0007669"/>
    <property type="project" value="InterPro"/>
</dbReference>
<dbReference type="InterPro" id="IPR010980">
    <property type="entry name" value="Cyt_c/b562"/>
</dbReference>
<evidence type="ECO:0000313" key="2">
    <source>
        <dbReference type="EMBL" id="OYQ33568.1"/>
    </source>
</evidence>
<sequence length="183" mass="18711">MASSMGRRPCVTPGPGRHWRPRRSDGGLRVMKHRFGAIAAGIIAATSLTGFIVSAQAQDPTAVIEARKAELKKAGGGMKAISGFVKDGNGTVADVQAAAATIEAVSKAFPDWWPAGTAIGVGKSEAKPEIWTNMADFKAKTTAFQTEAAALVTVAAGGDKAAIGAQLGKVGGTCKACHDAYKS</sequence>
<feature type="region of interest" description="Disordered" evidence="1">
    <location>
        <begin position="1"/>
        <end position="25"/>
    </location>
</feature>
<dbReference type="InterPro" id="IPR015984">
    <property type="entry name" value="Cyt_c_prime_subgr"/>
</dbReference>
<dbReference type="GO" id="GO:0009055">
    <property type="term" value="F:electron transfer activity"/>
    <property type="evidence" value="ECO:0007669"/>
    <property type="project" value="InterPro"/>
</dbReference>
<evidence type="ECO:0008006" key="4">
    <source>
        <dbReference type="Google" id="ProtNLM"/>
    </source>
</evidence>
<dbReference type="GO" id="GO:0022900">
    <property type="term" value="P:electron transport chain"/>
    <property type="evidence" value="ECO:0007669"/>
    <property type="project" value="InterPro"/>
</dbReference>
<proteinExistence type="predicted"/>
<evidence type="ECO:0000313" key="3">
    <source>
        <dbReference type="Proteomes" id="UP000216998"/>
    </source>
</evidence>
<comment type="caution">
    <text evidence="2">The sequence shown here is derived from an EMBL/GenBank/DDBJ whole genome shotgun (WGS) entry which is preliminary data.</text>
</comment>
<dbReference type="PROSITE" id="PS51009">
    <property type="entry name" value="CYTCII"/>
    <property type="match status" value="1"/>
</dbReference>
<dbReference type="Gene3D" id="1.20.120.10">
    <property type="entry name" value="Cytochrome c/b562"/>
    <property type="match status" value="1"/>
</dbReference>
<dbReference type="Proteomes" id="UP000216998">
    <property type="component" value="Unassembled WGS sequence"/>
</dbReference>
<keyword evidence="3" id="KW-1185">Reference proteome</keyword>
<dbReference type="Pfam" id="PF01322">
    <property type="entry name" value="Cytochrom_C_2"/>
    <property type="match status" value="1"/>
</dbReference>
<dbReference type="InterPro" id="IPR002321">
    <property type="entry name" value="Cyt_c_II"/>
</dbReference>
<reference evidence="2 3" key="1">
    <citation type="submission" date="2017-07" db="EMBL/GenBank/DDBJ databases">
        <title>Niveispirillum cyanobacteriorum sp. nov., isolated from cyanobacterial aggregates in a eutrophic lake.</title>
        <authorList>
            <person name="Cai H."/>
        </authorList>
    </citation>
    <scope>NUCLEOTIDE SEQUENCE [LARGE SCALE GENOMIC DNA]</scope>
    <source>
        <strain evidence="3">TH1-14</strain>
    </source>
</reference>
<dbReference type="GO" id="GO:0020037">
    <property type="term" value="F:heme binding"/>
    <property type="evidence" value="ECO:0007669"/>
    <property type="project" value="InterPro"/>
</dbReference>
<dbReference type="PRINTS" id="PR00608">
    <property type="entry name" value="CYTCHROMECII"/>
</dbReference>
<dbReference type="AlphaFoldDB" id="A0A255YWJ1"/>
<dbReference type="SUPFAM" id="SSF47175">
    <property type="entry name" value="Cytochromes"/>
    <property type="match status" value="1"/>
</dbReference>
<evidence type="ECO:0000256" key="1">
    <source>
        <dbReference type="SAM" id="MobiDB-lite"/>
    </source>
</evidence>
<name>A0A255YWJ1_9PROT</name>